<protein>
    <submittedName>
        <fullName evidence="1">Uncharacterized protein</fullName>
    </submittedName>
</protein>
<keyword evidence="2" id="KW-1185">Reference proteome</keyword>
<name>F0SS20_RUBBR</name>
<dbReference type="OrthoDB" id="282578at2"/>
<reference evidence="2" key="1">
    <citation type="submission" date="2011-02" db="EMBL/GenBank/DDBJ databases">
        <title>The complete genome of Planctomyces brasiliensis DSM 5305.</title>
        <authorList>
            <person name="Lucas S."/>
            <person name="Copeland A."/>
            <person name="Lapidus A."/>
            <person name="Bruce D."/>
            <person name="Goodwin L."/>
            <person name="Pitluck S."/>
            <person name="Kyrpides N."/>
            <person name="Mavromatis K."/>
            <person name="Pagani I."/>
            <person name="Ivanova N."/>
            <person name="Ovchinnikova G."/>
            <person name="Lu M."/>
            <person name="Detter J.C."/>
            <person name="Han C."/>
            <person name="Land M."/>
            <person name="Hauser L."/>
            <person name="Markowitz V."/>
            <person name="Cheng J.-F."/>
            <person name="Hugenholtz P."/>
            <person name="Woyke T."/>
            <person name="Wu D."/>
            <person name="Tindall B."/>
            <person name="Pomrenke H.G."/>
            <person name="Brambilla E."/>
            <person name="Klenk H.-P."/>
            <person name="Eisen J.A."/>
        </authorList>
    </citation>
    <scope>NUCLEOTIDE SEQUENCE [LARGE SCALE GENOMIC DNA]</scope>
    <source>
        <strain evidence="2">ATCC 49424 / DSM 5305 / JCM 21570 / IAM 15109 / NBRC 103401 / IFAM 1448</strain>
    </source>
</reference>
<evidence type="ECO:0000313" key="1">
    <source>
        <dbReference type="EMBL" id="ADY61358.1"/>
    </source>
</evidence>
<dbReference type="AlphaFoldDB" id="F0SS20"/>
<evidence type="ECO:0000313" key="2">
    <source>
        <dbReference type="Proteomes" id="UP000006860"/>
    </source>
</evidence>
<gene>
    <name evidence="1" type="ordered locus">Plabr_3768</name>
</gene>
<proteinExistence type="predicted"/>
<dbReference type="STRING" id="756272.Plabr_3768"/>
<accession>F0SS20</accession>
<organism evidence="1 2">
    <name type="scientific">Rubinisphaera brasiliensis (strain ATCC 49424 / DSM 5305 / JCM 21570 / IAM 15109 / NBRC 103401 / IFAM 1448)</name>
    <name type="common">Planctomyces brasiliensis</name>
    <dbReference type="NCBI Taxonomy" id="756272"/>
    <lineage>
        <taxon>Bacteria</taxon>
        <taxon>Pseudomonadati</taxon>
        <taxon>Planctomycetota</taxon>
        <taxon>Planctomycetia</taxon>
        <taxon>Planctomycetales</taxon>
        <taxon>Planctomycetaceae</taxon>
        <taxon>Rubinisphaera</taxon>
    </lineage>
</organism>
<dbReference type="KEGG" id="pbs:Plabr_3768"/>
<dbReference type="EMBL" id="CP002546">
    <property type="protein sequence ID" value="ADY61358.1"/>
    <property type="molecule type" value="Genomic_DNA"/>
</dbReference>
<dbReference type="RefSeq" id="WP_013630077.1">
    <property type="nucleotide sequence ID" value="NC_015174.1"/>
</dbReference>
<dbReference type="HOGENOM" id="CLU_2540505_0_0_0"/>
<dbReference type="Proteomes" id="UP000006860">
    <property type="component" value="Chromosome"/>
</dbReference>
<sequence length="83" mass="9305">MNGNQKPVFETKLRQIRASVFKNTDKNGNPFYNTQLVRRYQSGDNEWSNSSHFTGKADLLLARQLIDEAVEFISQQAGTGGGL</sequence>